<reference evidence="1" key="1">
    <citation type="submission" date="2020-03" db="EMBL/GenBank/DDBJ databases">
        <title>The deep terrestrial virosphere.</title>
        <authorList>
            <person name="Holmfeldt K."/>
            <person name="Nilsson E."/>
            <person name="Simone D."/>
            <person name="Lopez-Fernandez M."/>
            <person name="Wu X."/>
            <person name="de Brujin I."/>
            <person name="Lundin D."/>
            <person name="Andersson A."/>
            <person name="Bertilsson S."/>
            <person name="Dopson M."/>
        </authorList>
    </citation>
    <scope>NUCLEOTIDE SEQUENCE</scope>
    <source>
        <strain evidence="1">MM415A02265</strain>
    </source>
</reference>
<evidence type="ECO:0000313" key="1">
    <source>
        <dbReference type="EMBL" id="QJA73741.1"/>
    </source>
</evidence>
<dbReference type="AlphaFoldDB" id="A0A6M3JWJ3"/>
<dbReference type="EMBL" id="MT142049">
    <property type="protein sequence ID" value="QJA73741.1"/>
    <property type="molecule type" value="Genomic_DNA"/>
</dbReference>
<proteinExistence type="predicted"/>
<dbReference type="Pfam" id="PF16510">
    <property type="entry name" value="P22_portal"/>
    <property type="match status" value="1"/>
</dbReference>
<name>A0A6M3JWJ3_9ZZZZ</name>
<organism evidence="1">
    <name type="scientific">viral metagenome</name>
    <dbReference type="NCBI Taxonomy" id="1070528"/>
    <lineage>
        <taxon>unclassified sequences</taxon>
        <taxon>metagenomes</taxon>
        <taxon>organismal metagenomes</taxon>
    </lineage>
</organism>
<accession>A0A6M3JWJ3</accession>
<sequence>MNQKMIPRVWPNTNEKEDIQAADLGENLLTWMDHSNDAAFFDEMEKNCIWLCLSGTSFIRTYPDADGGMWLPEGGKTGEVACECVLPFNIRLDTMGDSLKQKRWVGIQSLKDKEWVEDTFQVKISNPENKSYVDYAKTLSKLVNNVSPWKGQSIITQNLEQDDELVLFKEVEFRPSREFPEGRYVTVCGGQLLQVADRLPIQTIEGVWNYSITDFHYNYVPGRFWSDPPVSDLISPQNTINEIDQALSINRKGMGRPKVITPGEVGLKQIGIGGHGFVAMSYNPIMGQKPTFEAGIALPPQVLEERRLQKELLQDVSGDPKNILRGQQPSANASGVMADSLRETAERGKYPDIERWNRSLTRVYKKRLLLAQEIYTEERLIKVTGRGNKVKIIKFKASDLRGNTDVRLELDSGLIATKSGQSQMLLNMIQAGFFQDQAVSPTVRQEILTRMGMASFSDEMNNDVERAEVENESVASGEFTVMLAEPDPETGEDMVIIDDPLFKYDNHAEHYTTHRKYMISPEFRELPEQIKTVLIAHTDLHQKMLDEAQPDIRDYVQIDKILIPGILTVSERAQILTKYLGIQPGEEVEAGIPTADVVLKSKEKMINTELKESNKVRQMDIDLMKHGVTEGVKLRAIQAKKSESRVQGGKPR</sequence>
<gene>
    <name evidence="1" type="ORF">MM415A02265_0009</name>
</gene>
<protein>
    <recommendedName>
        <fullName evidence="2">Portal protein</fullName>
    </recommendedName>
</protein>
<dbReference type="InterPro" id="IPR032427">
    <property type="entry name" value="P22_portal"/>
</dbReference>
<evidence type="ECO:0008006" key="2">
    <source>
        <dbReference type="Google" id="ProtNLM"/>
    </source>
</evidence>